<reference evidence="1 2" key="1">
    <citation type="submission" date="2014-04" db="EMBL/GenBank/DDBJ databases">
        <authorList>
            <consortium name="DOE Joint Genome Institute"/>
            <person name="Kuo A."/>
            <person name="Zuccaro A."/>
            <person name="Kohler A."/>
            <person name="Nagy L.G."/>
            <person name="Floudas D."/>
            <person name="Copeland A."/>
            <person name="Barry K.W."/>
            <person name="Cichocki N."/>
            <person name="Veneault-Fourrey C."/>
            <person name="LaButti K."/>
            <person name="Lindquist E.A."/>
            <person name="Lipzen A."/>
            <person name="Lundell T."/>
            <person name="Morin E."/>
            <person name="Murat C."/>
            <person name="Sun H."/>
            <person name="Tunlid A."/>
            <person name="Henrissat B."/>
            <person name="Grigoriev I.V."/>
            <person name="Hibbett D.S."/>
            <person name="Martin F."/>
            <person name="Nordberg H.P."/>
            <person name="Cantor M.N."/>
            <person name="Hua S.X."/>
        </authorList>
    </citation>
    <scope>NUCLEOTIDE SEQUENCE [LARGE SCALE GENOMIC DNA]</scope>
    <source>
        <strain evidence="1 2">MAFF 305830</strain>
    </source>
</reference>
<feature type="non-terminal residue" evidence="1">
    <location>
        <position position="84"/>
    </location>
</feature>
<dbReference type="Proteomes" id="UP000054097">
    <property type="component" value="Unassembled WGS sequence"/>
</dbReference>
<dbReference type="OrthoDB" id="3163964at2759"/>
<protein>
    <submittedName>
        <fullName evidence="1">Uncharacterized protein</fullName>
    </submittedName>
</protein>
<dbReference type="EMBL" id="KN824279">
    <property type="protein sequence ID" value="KIM32940.1"/>
    <property type="molecule type" value="Genomic_DNA"/>
</dbReference>
<name>A0A0C3B7Z6_SERVB</name>
<dbReference type="HOGENOM" id="CLU_2533793_0_0_1"/>
<keyword evidence="2" id="KW-1185">Reference proteome</keyword>
<gene>
    <name evidence="1" type="ORF">M408DRAFT_326635</name>
</gene>
<dbReference type="AlphaFoldDB" id="A0A0C3B7Z6"/>
<evidence type="ECO:0000313" key="1">
    <source>
        <dbReference type="EMBL" id="KIM32940.1"/>
    </source>
</evidence>
<evidence type="ECO:0000313" key="2">
    <source>
        <dbReference type="Proteomes" id="UP000054097"/>
    </source>
</evidence>
<organism evidence="1 2">
    <name type="scientific">Serendipita vermifera MAFF 305830</name>
    <dbReference type="NCBI Taxonomy" id="933852"/>
    <lineage>
        <taxon>Eukaryota</taxon>
        <taxon>Fungi</taxon>
        <taxon>Dikarya</taxon>
        <taxon>Basidiomycota</taxon>
        <taxon>Agaricomycotina</taxon>
        <taxon>Agaricomycetes</taxon>
        <taxon>Sebacinales</taxon>
        <taxon>Serendipitaceae</taxon>
        <taxon>Serendipita</taxon>
    </lineage>
</organism>
<proteinExistence type="predicted"/>
<sequence length="84" mass="9513">MIRDAGYNGSKKTPWSSLPLFLCQRSLYITGFPDSCLPKVVNDQVKVASSPQYWKPTQWVAMEDALNRGLVKILGRPTNRLVLF</sequence>
<reference evidence="2" key="2">
    <citation type="submission" date="2015-01" db="EMBL/GenBank/DDBJ databases">
        <title>Evolutionary Origins and Diversification of the Mycorrhizal Mutualists.</title>
        <authorList>
            <consortium name="DOE Joint Genome Institute"/>
            <consortium name="Mycorrhizal Genomics Consortium"/>
            <person name="Kohler A."/>
            <person name="Kuo A."/>
            <person name="Nagy L.G."/>
            <person name="Floudas D."/>
            <person name="Copeland A."/>
            <person name="Barry K.W."/>
            <person name="Cichocki N."/>
            <person name="Veneault-Fourrey C."/>
            <person name="LaButti K."/>
            <person name="Lindquist E.A."/>
            <person name="Lipzen A."/>
            <person name="Lundell T."/>
            <person name="Morin E."/>
            <person name="Murat C."/>
            <person name="Riley R."/>
            <person name="Ohm R."/>
            <person name="Sun H."/>
            <person name="Tunlid A."/>
            <person name="Henrissat B."/>
            <person name="Grigoriev I.V."/>
            <person name="Hibbett D.S."/>
            <person name="Martin F."/>
        </authorList>
    </citation>
    <scope>NUCLEOTIDE SEQUENCE [LARGE SCALE GENOMIC DNA]</scope>
    <source>
        <strain evidence="2">MAFF 305830</strain>
    </source>
</reference>
<accession>A0A0C3B7Z6</accession>